<keyword evidence="2" id="KW-1185">Reference proteome</keyword>
<accession>A0AAV4UPA1</accession>
<evidence type="ECO:0000313" key="1">
    <source>
        <dbReference type="EMBL" id="GIY59598.1"/>
    </source>
</evidence>
<dbReference type="Proteomes" id="UP001054837">
    <property type="component" value="Unassembled WGS sequence"/>
</dbReference>
<reference evidence="1 2" key="1">
    <citation type="submission" date="2021-06" db="EMBL/GenBank/DDBJ databases">
        <title>Caerostris darwini draft genome.</title>
        <authorList>
            <person name="Kono N."/>
            <person name="Arakawa K."/>
        </authorList>
    </citation>
    <scope>NUCLEOTIDE SEQUENCE [LARGE SCALE GENOMIC DNA]</scope>
</reference>
<proteinExistence type="predicted"/>
<sequence length="109" mass="12476">MNNPHHHDPKNRNIIYYPTKAVYLSVFCVPELIRIIITSRADSPHCNEVELHLSQIFNIIIIHNLSRKVSHRTTTRCCSLKAEKEYARVGGFGAFMSMPFCPLPPSLLD</sequence>
<comment type="caution">
    <text evidence="1">The sequence shown here is derived from an EMBL/GenBank/DDBJ whole genome shotgun (WGS) entry which is preliminary data.</text>
</comment>
<evidence type="ECO:0000313" key="2">
    <source>
        <dbReference type="Proteomes" id="UP001054837"/>
    </source>
</evidence>
<dbReference type="EMBL" id="BPLQ01011684">
    <property type="protein sequence ID" value="GIY59598.1"/>
    <property type="molecule type" value="Genomic_DNA"/>
</dbReference>
<gene>
    <name evidence="1" type="ORF">CDAR_193761</name>
</gene>
<protein>
    <submittedName>
        <fullName evidence="1">Uncharacterized protein</fullName>
    </submittedName>
</protein>
<organism evidence="1 2">
    <name type="scientific">Caerostris darwini</name>
    <dbReference type="NCBI Taxonomy" id="1538125"/>
    <lineage>
        <taxon>Eukaryota</taxon>
        <taxon>Metazoa</taxon>
        <taxon>Ecdysozoa</taxon>
        <taxon>Arthropoda</taxon>
        <taxon>Chelicerata</taxon>
        <taxon>Arachnida</taxon>
        <taxon>Araneae</taxon>
        <taxon>Araneomorphae</taxon>
        <taxon>Entelegynae</taxon>
        <taxon>Araneoidea</taxon>
        <taxon>Araneidae</taxon>
        <taxon>Caerostris</taxon>
    </lineage>
</organism>
<name>A0AAV4UPA1_9ARAC</name>
<dbReference type="AlphaFoldDB" id="A0AAV4UPA1"/>